<protein>
    <submittedName>
        <fullName evidence="1">Uncharacterized protein</fullName>
    </submittedName>
</protein>
<dbReference type="EMBL" id="BGPR01001325">
    <property type="protein sequence ID" value="GBM51154.1"/>
    <property type="molecule type" value="Genomic_DNA"/>
</dbReference>
<evidence type="ECO:0000313" key="1">
    <source>
        <dbReference type="EMBL" id="GBM51154.1"/>
    </source>
</evidence>
<accession>A0A4Y2GGL5</accession>
<gene>
    <name evidence="1" type="ORF">AVEN_2504_1</name>
</gene>
<evidence type="ECO:0000313" key="2">
    <source>
        <dbReference type="Proteomes" id="UP000499080"/>
    </source>
</evidence>
<comment type="caution">
    <text evidence="1">The sequence shown here is derived from an EMBL/GenBank/DDBJ whole genome shotgun (WGS) entry which is preliminary data.</text>
</comment>
<dbReference type="AlphaFoldDB" id="A0A4Y2GGL5"/>
<proteinExistence type="predicted"/>
<keyword evidence="2" id="KW-1185">Reference proteome</keyword>
<reference evidence="1 2" key="1">
    <citation type="journal article" date="2019" name="Sci. Rep.">
        <title>Orb-weaving spider Araneus ventricosus genome elucidates the spidroin gene catalogue.</title>
        <authorList>
            <person name="Kono N."/>
            <person name="Nakamura H."/>
            <person name="Ohtoshi R."/>
            <person name="Moran D.A.P."/>
            <person name="Shinohara A."/>
            <person name="Yoshida Y."/>
            <person name="Fujiwara M."/>
            <person name="Mori M."/>
            <person name="Tomita M."/>
            <person name="Arakawa K."/>
        </authorList>
    </citation>
    <scope>NUCLEOTIDE SEQUENCE [LARGE SCALE GENOMIC DNA]</scope>
</reference>
<dbReference type="Proteomes" id="UP000499080">
    <property type="component" value="Unassembled WGS sequence"/>
</dbReference>
<organism evidence="1 2">
    <name type="scientific">Araneus ventricosus</name>
    <name type="common">Orbweaver spider</name>
    <name type="synonym">Epeira ventricosa</name>
    <dbReference type="NCBI Taxonomy" id="182803"/>
    <lineage>
        <taxon>Eukaryota</taxon>
        <taxon>Metazoa</taxon>
        <taxon>Ecdysozoa</taxon>
        <taxon>Arthropoda</taxon>
        <taxon>Chelicerata</taxon>
        <taxon>Arachnida</taxon>
        <taxon>Araneae</taxon>
        <taxon>Araneomorphae</taxon>
        <taxon>Entelegynae</taxon>
        <taxon>Araneoidea</taxon>
        <taxon>Araneidae</taxon>
        <taxon>Araneus</taxon>
    </lineage>
</organism>
<name>A0A4Y2GGL5_ARAVE</name>
<sequence>MIIYFKIKPSNSYNYERKDRKSSICWANMPDTMLSKLNDKVLPKFIGKINGSVNFVGITTDVTATKKRRKSLMCWANMPDTMLSKLKDKMLPKFIGKMNRGVHHVGIATDVTATMKRRKN</sequence>